<feature type="transmembrane region" description="Helical" evidence="1">
    <location>
        <begin position="12"/>
        <end position="30"/>
    </location>
</feature>
<evidence type="ECO:0000313" key="2">
    <source>
        <dbReference type="EMBL" id="AVJ52278.1"/>
    </source>
</evidence>
<organism evidence="2">
    <name type="scientific">Homaemus proteus</name>
    <dbReference type="NCBI Taxonomy" id="2080374"/>
    <lineage>
        <taxon>Eukaryota</taxon>
        <taxon>Metazoa</taxon>
        <taxon>Ecdysozoa</taxon>
        <taxon>Arthropoda</taxon>
        <taxon>Hexapoda</taxon>
        <taxon>Insecta</taxon>
        <taxon>Pterygota</taxon>
        <taxon>Neoptera</taxon>
        <taxon>Paraneoptera</taxon>
        <taxon>Hemiptera</taxon>
        <taxon>Heteroptera</taxon>
        <taxon>Panheteroptera</taxon>
        <taxon>Pentatomomorpha</taxon>
        <taxon>Pentatomoidea</taxon>
        <taxon>Scutelleridae</taxon>
        <taxon>Pachycorinae</taxon>
        <taxon>Homaemus</taxon>
    </lineage>
</organism>
<dbReference type="EMBL" id="MF173634">
    <property type="protein sequence ID" value="AVJ52278.1"/>
    <property type="molecule type" value="Genomic_DNA"/>
</dbReference>
<name>A0A2P1CLS1_9HEMI</name>
<gene>
    <name evidence="2" type="primary">ATP8</name>
</gene>
<sequence length="52" mass="6203">MPQMAPLYWEALFFMFIVSLMMVSIIIYHLPKITSNLTMSAPHNYPQANWKW</sequence>
<keyword evidence="2" id="KW-0496">Mitochondrion</keyword>
<keyword evidence="1" id="KW-0812">Transmembrane</keyword>
<dbReference type="AlphaFoldDB" id="A0A2P1CLS1"/>
<reference evidence="2" key="1">
    <citation type="journal article" date="2018" name="Cladistics">
        <title>Phylogeny and the colourful history of jewel bugs (Insecta: Hemiptera: Scutelleridae).</title>
        <authorList>
            <person name="Wu Y."/>
            <person name="Redei D."/>
            <person name="Eger J."/>
            <person name="Wang Y."/>
            <person name="Wu H."/>
            <person name="Carapezza A."/>
            <person name="Kment P."/>
            <person name="Cai B."/>
            <person name="Sun X."/>
            <person name="Guo P."/>
            <person name="Luo J."/>
            <person name="Xie Q."/>
        </authorList>
    </citation>
    <scope>NUCLEOTIDE SEQUENCE</scope>
</reference>
<geneLocation type="mitochondrion" evidence="2"/>
<keyword evidence="1" id="KW-1133">Transmembrane helix</keyword>
<accession>A0A2P1CLS1</accession>
<keyword evidence="1" id="KW-0472">Membrane</keyword>
<protein>
    <submittedName>
        <fullName evidence="2">ATP synthase F0 subunit 8</fullName>
    </submittedName>
</protein>
<proteinExistence type="predicted"/>
<evidence type="ECO:0000256" key="1">
    <source>
        <dbReference type="SAM" id="Phobius"/>
    </source>
</evidence>